<dbReference type="EMBL" id="FOLW01000005">
    <property type="protein sequence ID" value="SFC87723.1"/>
    <property type="molecule type" value="Genomic_DNA"/>
</dbReference>
<dbReference type="PANTHER" id="PTHR32071:SF57">
    <property type="entry name" value="C4-DICARBOXYLATE TRANSPORT TRANSCRIPTIONAL REGULATORY PROTEIN DCTD"/>
    <property type="match status" value="1"/>
</dbReference>
<dbReference type="FunFam" id="3.40.50.300:FF:000006">
    <property type="entry name" value="DNA-binding transcriptional regulator NtrC"/>
    <property type="match status" value="1"/>
</dbReference>
<keyword evidence="1" id="KW-0547">Nucleotide-binding</keyword>
<dbReference type="InterPro" id="IPR003593">
    <property type="entry name" value="AAA+_ATPase"/>
</dbReference>
<dbReference type="AlphaFoldDB" id="A0AAJ5BHA5"/>
<dbReference type="Gene3D" id="3.30.450.40">
    <property type="match status" value="1"/>
</dbReference>
<keyword evidence="4" id="KW-0238">DNA-binding</keyword>
<evidence type="ECO:0000256" key="1">
    <source>
        <dbReference type="ARBA" id="ARBA00022741"/>
    </source>
</evidence>
<dbReference type="GO" id="GO:0006355">
    <property type="term" value="P:regulation of DNA-templated transcription"/>
    <property type="evidence" value="ECO:0007669"/>
    <property type="project" value="InterPro"/>
</dbReference>
<sequence>MSVHLIQIQDFIQSYVNAIAVILNVGVTVVDKDLVRIGGTSPYSDQIGQTINHASFYKKIISTGNPGIMCKSLDDQLCSQCNFYDECPELADIAYPIRYEDEVVGVIGIIAFSEQAKHKLIENDSNYKNFLMHMSMLLESKLLTLRQNHELEEKLDGVMSIARQEINNSHFVGQDSKIINMLNLAGRVCNSDSTILITGESGTGKDVLAKVIHGMSTRADKMMISINCGAIPESLIESELFGYVAGAFTGANKKGQIGKFELANNSTLFLDEIGEMSLSAQTKLLRVLQEKVVFRIGSDIGIPVNVRVICATNQNLLTLVAENKFRMDLYYRINVLPFEIPPLRERLQDITVLSQVFLNDFNDKLRKNITLAKQEVIDIFTGYSWPGNVRELKNIIEYLVNIKDGGDIELEDLPSHFISSRLLQESENASLKSLLLAQEKQILKNLLVSAPTLPDKKDLAERLGISLSSLYRKMGQYDLQ</sequence>
<dbReference type="RefSeq" id="WP_074822585.1">
    <property type="nucleotide sequence ID" value="NZ_FOLW01000005.1"/>
</dbReference>
<dbReference type="Pfam" id="PF00158">
    <property type="entry name" value="Sigma54_activat"/>
    <property type="match status" value="1"/>
</dbReference>
<feature type="domain" description="Sigma-54 factor interaction" evidence="6">
    <location>
        <begin position="171"/>
        <end position="401"/>
    </location>
</feature>
<dbReference type="PANTHER" id="PTHR32071">
    <property type="entry name" value="TRANSCRIPTIONAL REGULATORY PROTEIN"/>
    <property type="match status" value="1"/>
</dbReference>
<dbReference type="Gene3D" id="1.10.10.60">
    <property type="entry name" value="Homeodomain-like"/>
    <property type="match status" value="1"/>
</dbReference>
<dbReference type="PROSITE" id="PS50045">
    <property type="entry name" value="SIGMA54_INTERACT_4"/>
    <property type="match status" value="1"/>
</dbReference>
<evidence type="ECO:0000259" key="6">
    <source>
        <dbReference type="PROSITE" id="PS50045"/>
    </source>
</evidence>
<comment type="caution">
    <text evidence="7">The sequence shown here is derived from an EMBL/GenBank/DDBJ whole genome shotgun (WGS) entry which is preliminary data.</text>
</comment>
<gene>
    <name evidence="7" type="ORF">SAMN02745723_10571</name>
</gene>
<dbReference type="InterPro" id="IPR029016">
    <property type="entry name" value="GAF-like_dom_sf"/>
</dbReference>
<dbReference type="InterPro" id="IPR025944">
    <property type="entry name" value="Sigma_54_int_dom_CS"/>
</dbReference>
<dbReference type="InterPro" id="IPR025662">
    <property type="entry name" value="Sigma_54_int_dom_ATP-bd_1"/>
</dbReference>
<dbReference type="CDD" id="cd00009">
    <property type="entry name" value="AAA"/>
    <property type="match status" value="1"/>
</dbReference>
<dbReference type="Pfam" id="PF25601">
    <property type="entry name" value="AAA_lid_14"/>
    <property type="match status" value="1"/>
</dbReference>
<dbReference type="SUPFAM" id="SSF46689">
    <property type="entry name" value="Homeodomain-like"/>
    <property type="match status" value="1"/>
</dbReference>
<name>A0AAJ5BHA5_9GAMM</name>
<dbReference type="GO" id="GO:0003677">
    <property type="term" value="F:DNA binding"/>
    <property type="evidence" value="ECO:0007669"/>
    <property type="project" value="UniProtKB-KW"/>
</dbReference>
<evidence type="ECO:0000256" key="5">
    <source>
        <dbReference type="ARBA" id="ARBA00023163"/>
    </source>
</evidence>
<protein>
    <submittedName>
        <fullName evidence="7">Sigma-54 interaction domain-containing protein</fullName>
    </submittedName>
</protein>
<accession>A0AAJ5BHA5</accession>
<evidence type="ECO:0000256" key="3">
    <source>
        <dbReference type="ARBA" id="ARBA00023015"/>
    </source>
</evidence>
<keyword evidence="5" id="KW-0804">Transcription</keyword>
<dbReference type="Gene3D" id="1.10.8.60">
    <property type="match status" value="1"/>
</dbReference>
<evidence type="ECO:0000313" key="7">
    <source>
        <dbReference type="EMBL" id="SFC87723.1"/>
    </source>
</evidence>
<dbReference type="InterPro" id="IPR058031">
    <property type="entry name" value="AAA_lid_NorR"/>
</dbReference>
<dbReference type="GO" id="GO:0005524">
    <property type="term" value="F:ATP binding"/>
    <property type="evidence" value="ECO:0007669"/>
    <property type="project" value="UniProtKB-KW"/>
</dbReference>
<dbReference type="SMART" id="SM00382">
    <property type="entry name" value="AAA"/>
    <property type="match status" value="1"/>
</dbReference>
<dbReference type="PROSITE" id="PS00688">
    <property type="entry name" value="SIGMA54_INTERACT_3"/>
    <property type="match status" value="1"/>
</dbReference>
<dbReference type="Gene3D" id="3.40.50.300">
    <property type="entry name" value="P-loop containing nucleotide triphosphate hydrolases"/>
    <property type="match status" value="1"/>
</dbReference>
<dbReference type="Proteomes" id="UP000226420">
    <property type="component" value="Unassembled WGS sequence"/>
</dbReference>
<dbReference type="SUPFAM" id="SSF52540">
    <property type="entry name" value="P-loop containing nucleoside triphosphate hydrolases"/>
    <property type="match status" value="1"/>
</dbReference>
<evidence type="ECO:0000256" key="4">
    <source>
        <dbReference type="ARBA" id="ARBA00023125"/>
    </source>
</evidence>
<dbReference type="InterPro" id="IPR027417">
    <property type="entry name" value="P-loop_NTPase"/>
</dbReference>
<dbReference type="InterPro" id="IPR009057">
    <property type="entry name" value="Homeodomain-like_sf"/>
</dbReference>
<dbReference type="PROSITE" id="PS00675">
    <property type="entry name" value="SIGMA54_INTERACT_1"/>
    <property type="match status" value="1"/>
</dbReference>
<keyword evidence="2" id="KW-0067">ATP-binding</keyword>
<reference evidence="7 8" key="1">
    <citation type="submission" date="2016-10" db="EMBL/GenBank/DDBJ databases">
        <authorList>
            <person name="Varghese N."/>
            <person name="Submissions S."/>
        </authorList>
    </citation>
    <scope>NUCLEOTIDE SEQUENCE [LARGE SCALE GENOMIC DNA]</scope>
    <source>
        <strain evidence="7 8">DSM 5563</strain>
    </source>
</reference>
<keyword evidence="3" id="KW-0805">Transcription regulation</keyword>
<proteinExistence type="predicted"/>
<organism evidence="7 8">
    <name type="scientific">Pragia fontium DSM 5563 = ATCC 49100</name>
    <dbReference type="NCBI Taxonomy" id="1122977"/>
    <lineage>
        <taxon>Bacteria</taxon>
        <taxon>Pseudomonadati</taxon>
        <taxon>Pseudomonadota</taxon>
        <taxon>Gammaproteobacteria</taxon>
        <taxon>Enterobacterales</taxon>
        <taxon>Budviciaceae</taxon>
        <taxon>Pragia</taxon>
    </lineage>
</organism>
<evidence type="ECO:0000313" key="8">
    <source>
        <dbReference type="Proteomes" id="UP000226420"/>
    </source>
</evidence>
<evidence type="ECO:0000256" key="2">
    <source>
        <dbReference type="ARBA" id="ARBA00022840"/>
    </source>
</evidence>
<dbReference type="InterPro" id="IPR002078">
    <property type="entry name" value="Sigma_54_int"/>
</dbReference>